<evidence type="ECO:0000259" key="10">
    <source>
        <dbReference type="PROSITE" id="PS50184"/>
    </source>
</evidence>
<dbReference type="SMART" id="SM00214">
    <property type="entry name" value="VWC"/>
    <property type="match status" value="4"/>
</dbReference>
<dbReference type="SMART" id="SM00754">
    <property type="entry name" value="CHRD"/>
    <property type="match status" value="4"/>
</dbReference>
<dbReference type="GO" id="GO:0036122">
    <property type="term" value="F:BMP binding"/>
    <property type="evidence" value="ECO:0007669"/>
    <property type="project" value="TreeGrafter"/>
</dbReference>
<feature type="region of interest" description="Disordered" evidence="8">
    <location>
        <begin position="852"/>
        <end position="877"/>
    </location>
</feature>
<evidence type="ECO:0000256" key="9">
    <source>
        <dbReference type="SAM" id="Phobius"/>
    </source>
</evidence>
<dbReference type="PANTHER" id="PTHR46526:SF1">
    <property type="entry name" value="CHORDIN"/>
    <property type="match status" value="1"/>
</dbReference>
<feature type="domain" description="VWFC" evidence="10">
    <location>
        <begin position="698"/>
        <end position="759"/>
    </location>
</feature>
<dbReference type="GO" id="GO:0005615">
    <property type="term" value="C:extracellular space"/>
    <property type="evidence" value="ECO:0007669"/>
    <property type="project" value="TreeGrafter"/>
</dbReference>
<dbReference type="Gene3D" id="6.20.200.20">
    <property type="match status" value="1"/>
</dbReference>
<dbReference type="AlphaFoldDB" id="U5ESB1"/>
<keyword evidence="6" id="KW-0325">Glycoprotein</keyword>
<dbReference type="GO" id="GO:0048731">
    <property type="term" value="P:system development"/>
    <property type="evidence" value="ECO:0007669"/>
    <property type="project" value="UniProtKB-ARBA"/>
</dbReference>
<evidence type="ECO:0000256" key="3">
    <source>
        <dbReference type="ARBA" id="ARBA00022473"/>
    </source>
</evidence>
<dbReference type="GO" id="GO:0030514">
    <property type="term" value="P:negative regulation of BMP signaling pathway"/>
    <property type="evidence" value="ECO:0007669"/>
    <property type="project" value="TreeGrafter"/>
</dbReference>
<feature type="compositionally biased region" description="Basic and acidic residues" evidence="8">
    <location>
        <begin position="856"/>
        <end position="867"/>
    </location>
</feature>
<dbReference type="PROSITE" id="PS50184">
    <property type="entry name" value="VWFC_2"/>
    <property type="match status" value="1"/>
</dbReference>
<feature type="compositionally biased region" description="Polar residues" evidence="8">
    <location>
        <begin position="868"/>
        <end position="877"/>
    </location>
</feature>
<reference evidence="12" key="1">
    <citation type="journal article" date="2014" name="Insect Biochem. Mol. Biol.">
        <title>An insight into the sialome of the frog biting fly, Corethrella appendiculata.</title>
        <authorList>
            <person name="Ribeiro J.M.C."/>
            <person name="Chagas A.C."/>
            <person name="Pham V.M."/>
            <person name="Lounibos L.P."/>
            <person name="Calvo E."/>
        </authorList>
    </citation>
    <scope>NUCLEOTIDE SEQUENCE</scope>
    <source>
        <tissue evidence="12">Salivary glands</tissue>
    </source>
</reference>
<feature type="domain" description="CHRD" evidence="11">
    <location>
        <begin position="542"/>
        <end position="664"/>
    </location>
</feature>
<dbReference type="InterPro" id="IPR001007">
    <property type="entry name" value="VWF_dom"/>
</dbReference>
<dbReference type="InterPro" id="IPR052278">
    <property type="entry name" value="Chordin-like_regulators"/>
</dbReference>
<keyword evidence="9" id="KW-0812">Transmembrane</keyword>
<comment type="subcellular location">
    <subcellularLocation>
        <location evidence="1">Secreted</location>
    </subcellularLocation>
</comment>
<evidence type="ECO:0000256" key="1">
    <source>
        <dbReference type="ARBA" id="ARBA00004613"/>
    </source>
</evidence>
<name>U5ESB1_9DIPT</name>
<evidence type="ECO:0000256" key="2">
    <source>
        <dbReference type="ARBA" id="ARBA00007156"/>
    </source>
</evidence>
<keyword evidence="9" id="KW-0472">Membrane</keyword>
<dbReference type="PANTHER" id="PTHR46526">
    <property type="entry name" value="CHORDIN"/>
    <property type="match status" value="1"/>
</dbReference>
<dbReference type="PROSITE" id="PS01208">
    <property type="entry name" value="VWFC_1"/>
    <property type="match status" value="2"/>
</dbReference>
<evidence type="ECO:0000256" key="7">
    <source>
        <dbReference type="PIRNR" id="PIRNR002496"/>
    </source>
</evidence>
<feature type="domain" description="CHRD" evidence="11">
    <location>
        <begin position="291"/>
        <end position="422"/>
    </location>
</feature>
<keyword evidence="5" id="KW-0677">Repeat</keyword>
<dbReference type="InterPro" id="IPR010895">
    <property type="entry name" value="CHRD"/>
</dbReference>
<proteinExistence type="evidence at transcript level"/>
<evidence type="ECO:0000256" key="8">
    <source>
        <dbReference type="SAM" id="MobiDB-lite"/>
    </source>
</evidence>
<dbReference type="SUPFAM" id="SSF57603">
    <property type="entry name" value="FnI-like domain"/>
    <property type="match status" value="3"/>
</dbReference>
<keyword evidence="3 7" id="KW-0217">Developmental protein</keyword>
<feature type="domain" description="CHRD" evidence="11">
    <location>
        <begin position="425"/>
        <end position="539"/>
    </location>
</feature>
<sequence length="992" mass="111370">MAKYFNFHNYLSIFLLITIVVLGLFVTKSNARRHSPLIVEDEGSRRNRPAECLFGKTLRELGSTWFADLGPPFGVMYCIKCECVPVQKKRRIVARVQCRNIKNECPKPTCDEPILLPGRCCKTCPGDLYSPDVVQDIPQTITTEEEERNMKHFAALLTGRTSSILKRDDMKSVYSTNNPMNIIATGRFSFHKKNLYYSFYISEQATRPRAIQFVNHIGNILEEHSLVIPSNGPFSVYQNSTGKICGVWRRVPRDYRRLLRDDQMSVVLLWGGKYQAELAIAGQIGKYPALSTELFSSLLEPAYGTSPEQMNGAGGTAIVSTSSGVTSSIHLTIVLNGVFSPDEIADVPLNIRLESAEKKQIIMEDIQRVKKPAHDINVIEVSSPVSIYDLRLLTRGKLQLIVESKKRPEALRIQGSVITRVACELFQTVLGSHNSDTKINTGGLAWLYLNKDGSLVYNIQTNNIHMNDNPQIYLIDDSAKRKTELENLTPITNIEMVSGTLDRLGPRVLEPLYSGDLAINIATNDEQNLIHGKLVTRPVADSRDSVAPILLKRIENRIPHHLVGMAWISVDNECNLHYEVTLNGLPSSYHPLQLYLEELPIEAPNAPISRRLLEDFSGNYLEGFIVVMPSVELAKLETSVVYLEVRSKSKDEALLKAKLKSTKVPNHCFPAYTDNDVKSIPYIATEPNDNYLPTGETTKCFHSGRFYDEGELWHSTLESCTMCSCDHKRVKCEPIKCPPLKCKKEDIVTKKGECCPTCMNSKYVEDANSSTPRGCKLGDHFYYAGSTWYPFLPPNGYDTCTVCTCDAVTLEVSCPRTQCPPLNCSEKVAYRPDKKACCKKCPEVKPSLTENVNNSKKQDTNELKDQGSKSGTLNSPQTILANGGCKTTMGIHENGQEWHPVIALHGEHKCIRCRCKDGNISCDRKRCTRSVCSNRLNPRKQQQYQDQDDCCQCNRTRRHHGHKRRLQEKHNRDKNTSSLSTSSSSTALTVKS</sequence>
<dbReference type="PIRSF" id="PIRSF002496">
    <property type="entry name" value="Chordin"/>
    <property type="match status" value="1"/>
</dbReference>
<dbReference type="InterPro" id="IPR016353">
    <property type="entry name" value="Chordin"/>
</dbReference>
<organism evidence="12">
    <name type="scientific">Corethrella appendiculata</name>
    <dbReference type="NCBI Taxonomy" id="1370023"/>
    <lineage>
        <taxon>Eukaryota</taxon>
        <taxon>Metazoa</taxon>
        <taxon>Ecdysozoa</taxon>
        <taxon>Arthropoda</taxon>
        <taxon>Hexapoda</taxon>
        <taxon>Insecta</taxon>
        <taxon>Pterygota</taxon>
        <taxon>Neoptera</taxon>
        <taxon>Endopterygota</taxon>
        <taxon>Diptera</taxon>
        <taxon>Nematocera</taxon>
        <taxon>Culicoidea</taxon>
        <taxon>Chaoboridae</taxon>
        <taxon>Corethrella</taxon>
    </lineage>
</organism>
<dbReference type="GO" id="GO:0009953">
    <property type="term" value="P:dorsal/ventral pattern formation"/>
    <property type="evidence" value="ECO:0007669"/>
    <property type="project" value="TreeGrafter"/>
</dbReference>
<feature type="region of interest" description="Disordered" evidence="8">
    <location>
        <begin position="961"/>
        <end position="992"/>
    </location>
</feature>
<dbReference type="Pfam" id="PF00093">
    <property type="entry name" value="VWC"/>
    <property type="match status" value="3"/>
</dbReference>
<keyword evidence="4" id="KW-0964">Secreted</keyword>
<evidence type="ECO:0000313" key="12">
    <source>
        <dbReference type="EMBL" id="JAB57433.1"/>
    </source>
</evidence>
<feature type="domain" description="CHRD" evidence="11">
    <location>
        <begin position="149"/>
        <end position="289"/>
    </location>
</feature>
<evidence type="ECO:0000256" key="4">
    <source>
        <dbReference type="ARBA" id="ARBA00022525"/>
    </source>
</evidence>
<evidence type="ECO:0000259" key="11">
    <source>
        <dbReference type="PROSITE" id="PS50933"/>
    </source>
</evidence>
<keyword evidence="9" id="KW-1133">Transmembrane helix</keyword>
<dbReference type="PROSITE" id="PS50933">
    <property type="entry name" value="CHRD"/>
    <property type="match status" value="4"/>
</dbReference>
<evidence type="ECO:0000256" key="5">
    <source>
        <dbReference type="ARBA" id="ARBA00022737"/>
    </source>
</evidence>
<dbReference type="EMBL" id="GANO01002438">
    <property type="protein sequence ID" value="JAB57433.1"/>
    <property type="molecule type" value="mRNA"/>
</dbReference>
<protein>
    <submittedName>
        <fullName evidence="12">Putative short gastrulation</fullName>
    </submittedName>
</protein>
<comment type="similarity">
    <text evidence="2 7">Belongs to the chordin family.</text>
</comment>
<evidence type="ECO:0000256" key="6">
    <source>
        <dbReference type="ARBA" id="ARBA00023180"/>
    </source>
</evidence>
<feature type="transmembrane region" description="Helical" evidence="9">
    <location>
        <begin position="7"/>
        <end position="26"/>
    </location>
</feature>
<feature type="compositionally biased region" description="Low complexity" evidence="8">
    <location>
        <begin position="976"/>
        <end position="992"/>
    </location>
</feature>
<accession>U5ESB1</accession>